<dbReference type="PANTHER" id="PTHR10900:SF120">
    <property type="entry name" value="MUCIN-5AC-RELATED"/>
    <property type="match status" value="1"/>
</dbReference>
<dbReference type="SUPFAM" id="SSF82153">
    <property type="entry name" value="FAS1 domain"/>
    <property type="match status" value="2"/>
</dbReference>
<dbReference type="Pfam" id="PF02469">
    <property type="entry name" value="Fasciclin"/>
    <property type="match status" value="2"/>
</dbReference>
<dbReference type="Gene3D" id="2.30.180.10">
    <property type="entry name" value="FAS1 domain"/>
    <property type="match status" value="2"/>
</dbReference>
<dbReference type="SMART" id="SM00554">
    <property type="entry name" value="FAS1"/>
    <property type="match status" value="1"/>
</dbReference>
<dbReference type="InterPro" id="IPR036378">
    <property type="entry name" value="FAS1_dom_sf"/>
</dbReference>
<feature type="domain" description="FAS1" evidence="2">
    <location>
        <begin position="888"/>
        <end position="1035"/>
    </location>
</feature>
<feature type="domain" description="FAS1" evidence="2">
    <location>
        <begin position="1040"/>
        <end position="1148"/>
    </location>
</feature>
<proteinExistence type="predicted"/>
<feature type="region of interest" description="Disordered" evidence="1">
    <location>
        <begin position="347"/>
        <end position="369"/>
    </location>
</feature>
<dbReference type="EMBL" id="JAPWTJ010001155">
    <property type="protein sequence ID" value="KAJ8973531.1"/>
    <property type="molecule type" value="Genomic_DNA"/>
</dbReference>
<feature type="compositionally biased region" description="Basic and acidic residues" evidence="1">
    <location>
        <begin position="298"/>
        <end position="308"/>
    </location>
</feature>
<evidence type="ECO:0000256" key="1">
    <source>
        <dbReference type="SAM" id="MobiDB-lite"/>
    </source>
</evidence>
<evidence type="ECO:0000313" key="3">
    <source>
        <dbReference type="EMBL" id="KAJ8973531.1"/>
    </source>
</evidence>
<dbReference type="InterPro" id="IPR050904">
    <property type="entry name" value="Adhesion/Biosynth-related"/>
</dbReference>
<feature type="region of interest" description="Disordered" evidence="1">
    <location>
        <begin position="773"/>
        <end position="810"/>
    </location>
</feature>
<keyword evidence="4" id="KW-1185">Reference proteome</keyword>
<name>A0ABQ9J5X9_9CUCU</name>
<evidence type="ECO:0000313" key="4">
    <source>
        <dbReference type="Proteomes" id="UP001162164"/>
    </source>
</evidence>
<dbReference type="InterPro" id="IPR000782">
    <property type="entry name" value="FAS1_domain"/>
</dbReference>
<reference evidence="3" key="1">
    <citation type="journal article" date="2023" name="Insect Mol. Biol.">
        <title>Genome sequencing provides insights into the evolution of gene families encoding plant cell wall-degrading enzymes in longhorned beetles.</title>
        <authorList>
            <person name="Shin N.R."/>
            <person name="Okamura Y."/>
            <person name="Kirsch R."/>
            <person name="Pauchet Y."/>
        </authorList>
    </citation>
    <scope>NUCLEOTIDE SEQUENCE</scope>
    <source>
        <strain evidence="3">MMC_N1</strain>
    </source>
</reference>
<dbReference type="PANTHER" id="PTHR10900">
    <property type="entry name" value="PERIOSTIN-RELATED"/>
    <property type="match status" value="1"/>
</dbReference>
<sequence length="1148" mass="126762">MYGVWVGIGMGVVCTPLAGQHAFPLALGNQFPATIDRGTQLSAQQQGQILSDIQQHHRFSLQPSQQNFPEPSFSRHHQLVSQSGLYNQQPLANQASQQQPTLQFAHQNPQFLNPSQNSALQNNQFSSNQFLTGILNPLSQLSISNPLPQLPLFNQQVPLLPTNAPTQTPLNSPPALPTVAPSLNPVANSNRVIQHHTQTSFEPNYASQTNQARIGQQLHDPVLSYGNYQQAIKPRPTIDPIVAIEQQIKSLDPEKHKQKIKELREKQAIIEKHNQFVERQYQKALKKAQEDHEVFVEQQNDQKKEVLHKPPGTENLHYSRSSLPRYIYPEEVSLFGQAVKQYYEEHPTTTTTTTTTLAPTTTTQKSTKRDRVTSFLPTALPSVATKVKAIQSLDDLDQLQKEYKSQKIRKDDLLEQLRLAIGRNSDGDSIKNLTSREISINNANDKNFPNGKEEELTLPNGEKVTVIRADNSPTASSSDLKPDEITLPSGQRVQVFKTTDPKLIPGGNSEEQEITLPNGQKAQIIKTTQPKLVAAASAPKPVYKTEEITLPDGQRVEIIKTSDPSLVPGGVKLEPGSELEKLVLSRTTTTTTIKPPKAVLEELTKSVPGSNFELLKTGASGGLESVGKSLPNQKRVTFVLLEEQSDGTLKVQGIKGNGKDKPEIDVDSILKKIKTGEIKLPKKSEDDITVTKSVPSTTYKPLSSVTVSPNAFASNNEERFNKFSSLYAPTTAAANTKTTLDTAAFTSEDIANVPILKTNIGTQIRASSTPASINTKHAYSSSIRSTTPRLTSDYYRSNSNSNPTRTPHILNHNQNDLIKQASTVSSLNQNSIPTNSYNSATHRPKTTKSDLPASVSIYQSVSPTQPTTIEYQDAHPTQEIAPQQLPKAREELPNVLKSNGLFAMAKFLRQSGLDTILNETGPYTIFVPTDRAFRTLLVQLGGPEKAEEKFRENPRLLSGLLLHHVIPGSFNVASLQDEMTGVSLAGTQLRVNLYNMHDLEWNDVKITTINGAKVMDEKKDIKIPQGTAHTIDRVMFPLPVGDIVQTLQSDRERRFTSFLRAIFASGLAETLQGPKTFTLFAPTEKAFAGLSSEDLSKTVSDKVLARELVLRHLMAGTIYTNGMRYYQIKDSLLPDRQLTFSKQGGKKI</sequence>
<evidence type="ECO:0000259" key="2">
    <source>
        <dbReference type="PROSITE" id="PS50213"/>
    </source>
</evidence>
<dbReference type="Proteomes" id="UP001162164">
    <property type="component" value="Unassembled WGS sequence"/>
</dbReference>
<comment type="caution">
    <text evidence="3">The sequence shown here is derived from an EMBL/GenBank/DDBJ whole genome shotgun (WGS) entry which is preliminary data.</text>
</comment>
<feature type="region of interest" description="Disordered" evidence="1">
    <location>
        <begin position="828"/>
        <end position="849"/>
    </location>
</feature>
<dbReference type="PROSITE" id="PS50213">
    <property type="entry name" value="FAS1"/>
    <property type="match status" value="2"/>
</dbReference>
<feature type="region of interest" description="Disordered" evidence="1">
    <location>
        <begin position="298"/>
        <end position="318"/>
    </location>
</feature>
<protein>
    <recommendedName>
        <fullName evidence="2">FAS1 domain-containing protein</fullName>
    </recommendedName>
</protein>
<gene>
    <name evidence="3" type="ORF">NQ317_015665</name>
</gene>
<feature type="compositionally biased region" description="Polar residues" evidence="1">
    <location>
        <begin position="828"/>
        <end position="841"/>
    </location>
</feature>
<organism evidence="3 4">
    <name type="scientific">Molorchus minor</name>
    <dbReference type="NCBI Taxonomy" id="1323400"/>
    <lineage>
        <taxon>Eukaryota</taxon>
        <taxon>Metazoa</taxon>
        <taxon>Ecdysozoa</taxon>
        <taxon>Arthropoda</taxon>
        <taxon>Hexapoda</taxon>
        <taxon>Insecta</taxon>
        <taxon>Pterygota</taxon>
        <taxon>Neoptera</taxon>
        <taxon>Endopterygota</taxon>
        <taxon>Coleoptera</taxon>
        <taxon>Polyphaga</taxon>
        <taxon>Cucujiformia</taxon>
        <taxon>Chrysomeloidea</taxon>
        <taxon>Cerambycidae</taxon>
        <taxon>Lamiinae</taxon>
        <taxon>Monochamini</taxon>
        <taxon>Molorchus</taxon>
    </lineage>
</organism>
<accession>A0ABQ9J5X9</accession>
<feature type="compositionally biased region" description="Low complexity" evidence="1">
    <location>
        <begin position="348"/>
        <end position="363"/>
    </location>
</feature>